<evidence type="ECO:0000256" key="1">
    <source>
        <dbReference type="ARBA" id="ARBA00000677"/>
    </source>
</evidence>
<sequence>MASARSTKKFLFETLEILIFAFILSWGLRSTVVAAVNVPSGSMLPTIQLQDRLVVDKLSFKLTEINRGDVIVFRPLTSVDSSGDFWIKRVIGLPGDKVEIKDGEVFINDHALTESYEMEKPNYTYGPLMIPKDSYFVLGDNRNNSLDSHYWGVLPAENVVGRALFRYWPLDHFGLLAK</sequence>
<evidence type="ECO:0000256" key="4">
    <source>
        <dbReference type="ARBA" id="ARBA00013208"/>
    </source>
</evidence>
<dbReference type="PANTHER" id="PTHR43390:SF1">
    <property type="entry name" value="CHLOROPLAST PROCESSING PEPTIDASE"/>
    <property type="match status" value="1"/>
</dbReference>
<dbReference type="GO" id="GO:0004252">
    <property type="term" value="F:serine-type endopeptidase activity"/>
    <property type="evidence" value="ECO:0007669"/>
    <property type="project" value="InterPro"/>
</dbReference>
<dbReference type="EMBL" id="SPQQ01000013">
    <property type="protein sequence ID" value="TGE35571.1"/>
    <property type="molecule type" value="Genomic_DNA"/>
</dbReference>
<dbReference type="SUPFAM" id="SSF51306">
    <property type="entry name" value="LexA/Signal peptidase"/>
    <property type="match status" value="1"/>
</dbReference>
<keyword evidence="10" id="KW-1185">Reference proteome</keyword>
<dbReference type="GO" id="GO:0009003">
    <property type="term" value="F:signal peptidase activity"/>
    <property type="evidence" value="ECO:0007669"/>
    <property type="project" value="UniProtKB-EC"/>
</dbReference>
<dbReference type="OrthoDB" id="9802919at2"/>
<dbReference type="RefSeq" id="WP_135551714.1">
    <property type="nucleotide sequence ID" value="NZ_SPQQ01000013.1"/>
</dbReference>
<feature type="domain" description="Peptidase S26" evidence="8">
    <location>
        <begin position="12"/>
        <end position="168"/>
    </location>
</feature>
<dbReference type="InterPro" id="IPR019533">
    <property type="entry name" value="Peptidase_S26"/>
</dbReference>
<dbReference type="CDD" id="cd06530">
    <property type="entry name" value="S26_SPase_I"/>
    <property type="match status" value="1"/>
</dbReference>
<dbReference type="PANTHER" id="PTHR43390">
    <property type="entry name" value="SIGNAL PEPTIDASE I"/>
    <property type="match status" value="1"/>
</dbReference>
<evidence type="ECO:0000256" key="2">
    <source>
        <dbReference type="ARBA" id="ARBA00004401"/>
    </source>
</evidence>
<reference evidence="9 10" key="1">
    <citation type="submission" date="2019-03" db="EMBL/GenBank/DDBJ databases">
        <title>Draft Genome Sequence of Desulfosporosinus fructosivorans Strain 63.6F, Isolated from Marine Sediment in the Baltic Sea.</title>
        <authorList>
            <person name="Hausmann B."/>
            <person name="Vandieken V."/>
            <person name="Pjevac P."/>
            <person name="Schreck K."/>
            <person name="Herbold C.W."/>
            <person name="Loy A."/>
        </authorList>
    </citation>
    <scope>NUCLEOTIDE SEQUENCE [LARGE SCALE GENOMIC DNA]</scope>
    <source>
        <strain evidence="9 10">63.6F</strain>
    </source>
</reference>
<organism evidence="9 10">
    <name type="scientific">Desulfosporosinus fructosivorans</name>
    <dbReference type="NCBI Taxonomy" id="2018669"/>
    <lineage>
        <taxon>Bacteria</taxon>
        <taxon>Bacillati</taxon>
        <taxon>Bacillota</taxon>
        <taxon>Clostridia</taxon>
        <taxon>Eubacteriales</taxon>
        <taxon>Desulfitobacteriaceae</taxon>
        <taxon>Desulfosporosinus</taxon>
    </lineage>
</organism>
<gene>
    <name evidence="9" type="primary">lepB</name>
    <name evidence="9" type="ORF">E4K67_24980</name>
</gene>
<dbReference type="Pfam" id="PF10502">
    <property type="entry name" value="Peptidase_S26"/>
    <property type="match status" value="1"/>
</dbReference>
<dbReference type="InterPro" id="IPR036286">
    <property type="entry name" value="LexA/Signal_pep-like_sf"/>
</dbReference>
<comment type="similarity">
    <text evidence="3 7">Belongs to the peptidase S26 family.</text>
</comment>
<name>A0A4Z0QXP7_9FIRM</name>
<comment type="caution">
    <text evidence="9">The sequence shown here is derived from an EMBL/GenBank/DDBJ whole genome shotgun (WGS) entry which is preliminary data.</text>
</comment>
<dbReference type="Proteomes" id="UP000298460">
    <property type="component" value="Unassembled WGS sequence"/>
</dbReference>
<dbReference type="PROSITE" id="PS00760">
    <property type="entry name" value="SPASE_I_2"/>
    <property type="match status" value="1"/>
</dbReference>
<comment type="subcellular location">
    <subcellularLocation>
        <location evidence="2">Cell membrane</location>
        <topology evidence="2">Single-pass type II membrane protein</topology>
    </subcellularLocation>
    <subcellularLocation>
        <location evidence="7">Membrane</location>
        <topology evidence="7">Single-pass type II membrane protein</topology>
    </subcellularLocation>
</comment>
<dbReference type="InterPro" id="IPR000223">
    <property type="entry name" value="Pept_S26A_signal_pept_1"/>
</dbReference>
<evidence type="ECO:0000256" key="6">
    <source>
        <dbReference type="PIRSR" id="PIRSR600223-1"/>
    </source>
</evidence>
<evidence type="ECO:0000256" key="7">
    <source>
        <dbReference type="RuleBase" id="RU362042"/>
    </source>
</evidence>
<feature type="active site" evidence="6">
    <location>
        <position position="88"/>
    </location>
</feature>
<dbReference type="InterPro" id="IPR019757">
    <property type="entry name" value="Pept_S26A_signal_pept_1_Lys-AS"/>
</dbReference>
<dbReference type="AlphaFoldDB" id="A0A4Z0QXP7"/>
<dbReference type="InterPro" id="IPR019758">
    <property type="entry name" value="Pept_S26A_signal_pept_1_CS"/>
</dbReference>
<protein>
    <recommendedName>
        <fullName evidence="4 7">Signal peptidase I</fullName>
        <ecNumber evidence="4 7">3.4.21.89</ecNumber>
    </recommendedName>
</protein>
<proteinExistence type="inferred from homology"/>
<feature type="active site" evidence="6">
    <location>
        <position position="42"/>
    </location>
</feature>
<comment type="catalytic activity">
    <reaction evidence="1 7">
        <text>Cleavage of hydrophobic, N-terminal signal or leader sequences from secreted and periplasmic proteins.</text>
        <dbReference type="EC" id="3.4.21.89"/>
    </reaction>
</comment>
<evidence type="ECO:0000259" key="8">
    <source>
        <dbReference type="Pfam" id="PF10502"/>
    </source>
</evidence>
<evidence type="ECO:0000313" key="9">
    <source>
        <dbReference type="EMBL" id="TGE35571.1"/>
    </source>
</evidence>
<dbReference type="Gene3D" id="2.10.109.10">
    <property type="entry name" value="Umud Fragment, subunit A"/>
    <property type="match status" value="1"/>
</dbReference>
<dbReference type="PRINTS" id="PR00727">
    <property type="entry name" value="LEADERPTASE"/>
</dbReference>
<keyword evidence="7" id="KW-0645">Protease</keyword>
<evidence type="ECO:0000256" key="3">
    <source>
        <dbReference type="ARBA" id="ARBA00009370"/>
    </source>
</evidence>
<evidence type="ECO:0000313" key="10">
    <source>
        <dbReference type="Proteomes" id="UP000298460"/>
    </source>
</evidence>
<dbReference type="EC" id="3.4.21.89" evidence="4 7"/>
<dbReference type="PROSITE" id="PS00761">
    <property type="entry name" value="SPASE_I_3"/>
    <property type="match status" value="1"/>
</dbReference>
<dbReference type="GO" id="GO:0006465">
    <property type="term" value="P:signal peptide processing"/>
    <property type="evidence" value="ECO:0007669"/>
    <property type="project" value="InterPro"/>
</dbReference>
<evidence type="ECO:0000256" key="5">
    <source>
        <dbReference type="ARBA" id="ARBA00022801"/>
    </source>
</evidence>
<keyword evidence="5 7" id="KW-0378">Hydrolase</keyword>
<dbReference type="GO" id="GO:0005886">
    <property type="term" value="C:plasma membrane"/>
    <property type="evidence" value="ECO:0007669"/>
    <property type="project" value="UniProtKB-SubCell"/>
</dbReference>
<accession>A0A4Z0QXP7</accession>
<dbReference type="NCBIfam" id="TIGR02227">
    <property type="entry name" value="sigpep_I_bact"/>
    <property type="match status" value="1"/>
</dbReference>